<keyword evidence="1" id="KW-0472">Membrane</keyword>
<feature type="transmembrane region" description="Helical" evidence="1">
    <location>
        <begin position="95"/>
        <end position="115"/>
    </location>
</feature>
<keyword evidence="1" id="KW-1133">Transmembrane helix</keyword>
<dbReference type="AlphaFoldDB" id="A0A6C0KJH7"/>
<organism evidence="2">
    <name type="scientific">viral metagenome</name>
    <dbReference type="NCBI Taxonomy" id="1070528"/>
    <lineage>
        <taxon>unclassified sequences</taxon>
        <taxon>metagenomes</taxon>
        <taxon>organismal metagenomes</taxon>
    </lineage>
</organism>
<evidence type="ECO:0000313" key="2">
    <source>
        <dbReference type="EMBL" id="QHU17789.1"/>
    </source>
</evidence>
<feature type="transmembrane region" description="Helical" evidence="1">
    <location>
        <begin position="33"/>
        <end position="50"/>
    </location>
</feature>
<feature type="transmembrane region" description="Helical" evidence="1">
    <location>
        <begin position="62"/>
        <end position="83"/>
    </location>
</feature>
<evidence type="ECO:0000256" key="1">
    <source>
        <dbReference type="SAM" id="Phobius"/>
    </source>
</evidence>
<protein>
    <submittedName>
        <fullName evidence="2">Uncharacterized protein</fullName>
    </submittedName>
</protein>
<reference evidence="2" key="1">
    <citation type="journal article" date="2020" name="Nature">
        <title>Giant virus diversity and host interactions through global metagenomics.</title>
        <authorList>
            <person name="Schulz F."/>
            <person name="Roux S."/>
            <person name="Paez-Espino D."/>
            <person name="Jungbluth S."/>
            <person name="Walsh D.A."/>
            <person name="Denef V.J."/>
            <person name="McMahon K.D."/>
            <person name="Konstantinidis K.T."/>
            <person name="Eloe-Fadrosh E.A."/>
            <person name="Kyrpides N.C."/>
            <person name="Woyke T."/>
        </authorList>
    </citation>
    <scope>NUCLEOTIDE SEQUENCE</scope>
    <source>
        <strain evidence="2">GVMAG-S-3300012919-55</strain>
    </source>
</reference>
<sequence length="200" mass="23190">MKYSLILIIITLLTGIAVLNYQLKSSNSLNKVLFNILALVFLGIFTYYGYNHGTIYGLGLSLFLWAFFVCSVPIPQVALLLSFPLKHFFNISITISQFLISIFAMIIILYVYCCNLTILRSHHIGKIFKMIMRKKLFLIFIISIIASILGSYLIDGFVEKYIYKETMQTTREKHILLAVMLFLLLNVWYLNYTAEHKIYI</sequence>
<accession>A0A6C0KJH7</accession>
<feature type="transmembrane region" description="Helical" evidence="1">
    <location>
        <begin position="136"/>
        <end position="154"/>
    </location>
</feature>
<keyword evidence="1" id="KW-0812">Transmembrane</keyword>
<dbReference type="EMBL" id="MN740918">
    <property type="protein sequence ID" value="QHU17789.1"/>
    <property type="molecule type" value="Genomic_DNA"/>
</dbReference>
<feature type="transmembrane region" description="Helical" evidence="1">
    <location>
        <begin position="174"/>
        <end position="192"/>
    </location>
</feature>
<name>A0A6C0KJH7_9ZZZZ</name>
<proteinExistence type="predicted"/>